<evidence type="ECO:0000313" key="21">
    <source>
        <dbReference type="EMBL" id="RKP17530.1"/>
    </source>
</evidence>
<dbReference type="InterPro" id="IPR027417">
    <property type="entry name" value="P-loop_NTPase"/>
</dbReference>
<keyword evidence="4" id="KW-0150">Chloroplast</keyword>
<comment type="subcellular location">
    <subcellularLocation>
        <location evidence="2">Membrane</location>
        <topology evidence="2">Single-pass membrane protein</topology>
    </subcellularLocation>
    <subcellularLocation>
        <location evidence="16">Plastid</location>
        <location evidence="16">Chloroplast outer membrane</location>
    </subcellularLocation>
</comment>
<dbReference type="GO" id="GO:0016020">
    <property type="term" value="C:membrane"/>
    <property type="evidence" value="ECO:0007669"/>
    <property type="project" value="UniProtKB-SubCell"/>
</dbReference>
<dbReference type="GO" id="GO:0016787">
    <property type="term" value="F:hydrolase activity"/>
    <property type="evidence" value="ECO:0007669"/>
    <property type="project" value="UniProtKB-KW"/>
</dbReference>
<keyword evidence="14" id="KW-0342">GTP-binding</keyword>
<evidence type="ECO:0000256" key="11">
    <source>
        <dbReference type="ARBA" id="ARBA00022842"/>
    </source>
</evidence>
<feature type="coiled-coil region" evidence="17">
    <location>
        <begin position="253"/>
        <end position="287"/>
    </location>
</feature>
<dbReference type="AlphaFoldDB" id="A0A075ARF7"/>
<comment type="cofactor">
    <cofactor evidence="1">
        <name>Mg(2+)</name>
        <dbReference type="ChEBI" id="CHEBI:18420"/>
    </cofactor>
</comment>
<dbReference type="PANTHER" id="PTHR10903">
    <property type="entry name" value="GTPASE, IMAP FAMILY MEMBER-RELATED"/>
    <property type="match status" value="1"/>
</dbReference>
<dbReference type="Pfam" id="PF04548">
    <property type="entry name" value="AIG1"/>
    <property type="match status" value="1"/>
</dbReference>
<keyword evidence="5" id="KW-0934">Plastid</keyword>
<keyword evidence="9" id="KW-0378">Hydrolase</keyword>
<evidence type="ECO:0000256" key="5">
    <source>
        <dbReference type="ARBA" id="ARBA00022640"/>
    </source>
</evidence>
<keyword evidence="11" id="KW-0460">Magnesium</keyword>
<organism evidence="20 22">
    <name type="scientific">Rozella allomycis (strain CSF55)</name>
    <dbReference type="NCBI Taxonomy" id="988480"/>
    <lineage>
        <taxon>Eukaryota</taxon>
        <taxon>Fungi</taxon>
        <taxon>Fungi incertae sedis</taxon>
        <taxon>Cryptomycota</taxon>
        <taxon>Cryptomycota incertae sedis</taxon>
        <taxon>Rozella</taxon>
    </lineage>
</organism>
<evidence type="ECO:0000313" key="22">
    <source>
        <dbReference type="Proteomes" id="UP000030755"/>
    </source>
</evidence>
<evidence type="ECO:0000256" key="18">
    <source>
        <dbReference type="SAM" id="SignalP"/>
    </source>
</evidence>
<feature type="chain" id="PRO_5040560843" description="AIG1-type G domain-containing protein" evidence="18">
    <location>
        <begin position="18"/>
        <end position="595"/>
    </location>
</feature>
<proteinExistence type="predicted"/>
<dbReference type="EMBL" id="KE561098">
    <property type="protein sequence ID" value="EPZ32881.1"/>
    <property type="molecule type" value="Genomic_DNA"/>
</dbReference>
<evidence type="ECO:0000256" key="2">
    <source>
        <dbReference type="ARBA" id="ARBA00004167"/>
    </source>
</evidence>
<name>A0A075ARF7_ROZAC</name>
<keyword evidence="13" id="KW-1133">Transmembrane helix</keyword>
<dbReference type="PROSITE" id="PS51720">
    <property type="entry name" value="G_AIG1"/>
    <property type="match status" value="1"/>
</dbReference>
<evidence type="ECO:0000256" key="10">
    <source>
        <dbReference type="ARBA" id="ARBA00022805"/>
    </source>
</evidence>
<feature type="domain" description="AIG1-type G" evidence="19">
    <location>
        <begin position="26"/>
        <end position="257"/>
    </location>
</feature>
<dbReference type="HOGENOM" id="CLU_512053_0_0_1"/>
<dbReference type="Gene3D" id="3.40.50.300">
    <property type="entry name" value="P-loop containing nucleotide triphosphate hydrolases"/>
    <property type="match status" value="1"/>
</dbReference>
<evidence type="ECO:0000256" key="7">
    <source>
        <dbReference type="ARBA" id="ARBA00022723"/>
    </source>
</evidence>
<evidence type="ECO:0000313" key="23">
    <source>
        <dbReference type="Proteomes" id="UP000281549"/>
    </source>
</evidence>
<dbReference type="GO" id="GO:0005525">
    <property type="term" value="F:GTP binding"/>
    <property type="evidence" value="ECO:0007669"/>
    <property type="project" value="UniProtKB-KW"/>
</dbReference>
<evidence type="ECO:0000256" key="15">
    <source>
        <dbReference type="ARBA" id="ARBA00023136"/>
    </source>
</evidence>
<evidence type="ECO:0000256" key="17">
    <source>
        <dbReference type="SAM" id="Coils"/>
    </source>
</evidence>
<keyword evidence="15" id="KW-0472">Membrane</keyword>
<accession>A0A075ARF7</accession>
<evidence type="ECO:0000256" key="12">
    <source>
        <dbReference type="ARBA" id="ARBA00022927"/>
    </source>
</evidence>
<evidence type="ECO:0000256" key="4">
    <source>
        <dbReference type="ARBA" id="ARBA00022528"/>
    </source>
</evidence>
<dbReference type="InterPro" id="IPR045058">
    <property type="entry name" value="GIMA/IAN/Toc"/>
</dbReference>
<evidence type="ECO:0000256" key="9">
    <source>
        <dbReference type="ARBA" id="ARBA00022801"/>
    </source>
</evidence>
<evidence type="ECO:0000256" key="1">
    <source>
        <dbReference type="ARBA" id="ARBA00001946"/>
    </source>
</evidence>
<evidence type="ECO:0000256" key="8">
    <source>
        <dbReference type="ARBA" id="ARBA00022741"/>
    </source>
</evidence>
<keyword evidence="18" id="KW-0732">Signal</keyword>
<dbReference type="GO" id="GO:0015031">
    <property type="term" value="P:protein transport"/>
    <property type="evidence" value="ECO:0007669"/>
    <property type="project" value="UniProtKB-KW"/>
</dbReference>
<sequence>MKIFLAVFLYCLDFLVASPTGAKVCDRPLNVLLLGYMGTGKSSIINVLHGLLDLEDGDENAVAKTSYGGKSCTREVSAYSCSHNGISLRIIDTPGFEATKERNNAISSQILSEVPNLFRDGFDSFFLVVKMDRTSYPKLANIMNSLQSLINQEGYNHGFIVFTYADNVLKEETAENEVIEEFKVEMKNLAPSEFLVSVRYLFYRHNKLTYFVNNKREKLNDEKTREVFLENAYAAIYQKCIENNGRTFSNLAMKKAKENYESEQVIIEEYRKKRLELKRLYENLVATTGTLSADLNQTSIDAKKLAPSTFEIVNQNQKTQKQVLQDEKDFDEKTKEFAKKVRSFHFTRDQIDQAAKNVTTLNNACQLTFETYNNATKNFTNTYNSMTPVKISDIAYTSTNSKSFFNTVWESLMIGVLVTRKSALKALQGELNKAFIYYKDHFKVIAEEIKNSTIVMPKLNATNPTFSNYTSHIENLKKFNKTVSFEAAKIRNSTIEMAKVPYVRQYPNNTLLIRIAEHIDRFEESEASKPKINRESELLVTLHMYGQFEQRIPFTPAVESLPLYYVNLNETEREGEDLYHRNQLLRDCFSYICLV</sequence>
<feature type="signal peptide" evidence="18">
    <location>
        <begin position="1"/>
        <end position="17"/>
    </location>
</feature>
<dbReference type="EMBL" id="ML005793">
    <property type="protein sequence ID" value="RKP17530.1"/>
    <property type="molecule type" value="Genomic_DNA"/>
</dbReference>
<evidence type="ECO:0000256" key="3">
    <source>
        <dbReference type="ARBA" id="ARBA00022448"/>
    </source>
</evidence>
<dbReference type="OrthoDB" id="8954335at2759"/>
<dbReference type="SUPFAM" id="SSF52540">
    <property type="entry name" value="P-loop containing nucleoside triphosphate hydrolases"/>
    <property type="match status" value="1"/>
</dbReference>
<gene>
    <name evidence="20" type="ORF">O9G_005686</name>
    <name evidence="21" type="ORF">ROZALSC1DRAFT_30673</name>
</gene>
<evidence type="ECO:0000259" key="19">
    <source>
        <dbReference type="PROSITE" id="PS51720"/>
    </source>
</evidence>
<keyword evidence="8" id="KW-0547">Nucleotide-binding</keyword>
<reference evidence="20 22" key="1">
    <citation type="journal article" date="2013" name="Curr. Biol.">
        <title>Shared signatures of parasitism and phylogenomics unite Cryptomycota and microsporidia.</title>
        <authorList>
            <person name="James T.Y."/>
            <person name="Pelin A."/>
            <person name="Bonen L."/>
            <person name="Ahrendt S."/>
            <person name="Sain D."/>
            <person name="Corradi N."/>
            <person name="Stajich J.E."/>
        </authorList>
    </citation>
    <scope>NUCLEOTIDE SEQUENCE [LARGE SCALE GENOMIC DNA]</scope>
    <source>
        <strain evidence="20">CSF55</strain>
        <strain evidence="20">CSF55</strain>
    </source>
</reference>
<keyword evidence="12" id="KW-0653">Protein transport</keyword>
<reference evidence="21" key="3">
    <citation type="submission" date="2018-08" db="EMBL/GenBank/DDBJ databases">
        <title>Leveraging single-cell genomics to expand the Fungal Tree of Life.</title>
        <authorList>
            <consortium name="DOE Joint Genome Institute"/>
            <person name="Ahrendt S.R."/>
            <person name="Quandt C.A."/>
            <person name="Ciobanu D."/>
            <person name="Clum A."/>
            <person name="Salamov A."/>
            <person name="Andreopoulos B."/>
            <person name="Cheng J.-F."/>
            <person name="Woyke T."/>
            <person name="Pelin A."/>
            <person name="Henrissat B."/>
            <person name="Reynolds N."/>
            <person name="Benny G.L."/>
            <person name="Smith M.E."/>
            <person name="James T.Y."/>
            <person name="Grigoriev I.V."/>
        </authorList>
    </citation>
    <scope>NUCLEOTIDE SEQUENCE</scope>
    <source>
        <strain evidence="21">CSF55</strain>
    </source>
</reference>
<keyword evidence="6" id="KW-0812">Transmembrane</keyword>
<dbReference type="Proteomes" id="UP000030755">
    <property type="component" value="Unassembled WGS sequence"/>
</dbReference>
<keyword evidence="10" id="KW-1002">Plastid outer membrane</keyword>
<dbReference type="GO" id="GO:0046872">
    <property type="term" value="F:metal ion binding"/>
    <property type="evidence" value="ECO:0007669"/>
    <property type="project" value="UniProtKB-KW"/>
</dbReference>
<dbReference type="PANTHER" id="PTHR10903:SF135">
    <property type="entry name" value="TRANSLOCASE OF CHLOROPLAST 120, CHLOROPLASTIC-RELATED"/>
    <property type="match status" value="1"/>
</dbReference>
<keyword evidence="3" id="KW-0813">Transport</keyword>
<evidence type="ECO:0000256" key="13">
    <source>
        <dbReference type="ARBA" id="ARBA00022989"/>
    </source>
</evidence>
<keyword evidence="7" id="KW-0479">Metal-binding</keyword>
<evidence type="ECO:0000256" key="14">
    <source>
        <dbReference type="ARBA" id="ARBA00023134"/>
    </source>
</evidence>
<dbReference type="InterPro" id="IPR006703">
    <property type="entry name" value="G_AIG1"/>
</dbReference>
<keyword evidence="17" id="KW-0175">Coiled coil</keyword>
<reference evidence="23" key="2">
    <citation type="journal article" date="2018" name="Nat. Microbiol.">
        <title>Leveraging single-cell genomics to expand the fungal tree of life.</title>
        <authorList>
            <person name="Ahrendt S.R."/>
            <person name="Quandt C.A."/>
            <person name="Ciobanu D."/>
            <person name="Clum A."/>
            <person name="Salamov A."/>
            <person name="Andreopoulos B."/>
            <person name="Cheng J.F."/>
            <person name="Woyke T."/>
            <person name="Pelin A."/>
            <person name="Henrissat B."/>
            <person name="Reynolds N.K."/>
            <person name="Benny G.L."/>
            <person name="Smith M.E."/>
            <person name="James T.Y."/>
            <person name="Grigoriev I.V."/>
        </authorList>
    </citation>
    <scope>NUCLEOTIDE SEQUENCE [LARGE SCALE GENOMIC DNA]</scope>
    <source>
        <strain evidence="23">CSF55</strain>
    </source>
</reference>
<keyword evidence="22" id="KW-1185">Reference proteome</keyword>
<evidence type="ECO:0000256" key="6">
    <source>
        <dbReference type="ARBA" id="ARBA00022692"/>
    </source>
</evidence>
<evidence type="ECO:0000313" key="20">
    <source>
        <dbReference type="EMBL" id="EPZ32881.1"/>
    </source>
</evidence>
<protein>
    <recommendedName>
        <fullName evidence="19">AIG1-type G domain-containing protein</fullName>
    </recommendedName>
</protein>
<dbReference type="Proteomes" id="UP000281549">
    <property type="component" value="Unassembled WGS sequence"/>
</dbReference>
<evidence type="ECO:0000256" key="16">
    <source>
        <dbReference type="ARBA" id="ARBA00024013"/>
    </source>
</evidence>